<reference evidence="2" key="1">
    <citation type="journal article" date="2021" name="Proc. Natl. Acad. Sci. U.S.A.">
        <title>A Catalog of Tens of Thousands of Viruses from Human Metagenomes Reveals Hidden Associations with Chronic Diseases.</title>
        <authorList>
            <person name="Tisza M.J."/>
            <person name="Buck C.B."/>
        </authorList>
    </citation>
    <scope>NUCLEOTIDE SEQUENCE</scope>
    <source>
        <strain evidence="2">Ctfhy6</strain>
    </source>
</reference>
<feature type="region of interest" description="Disordered" evidence="1">
    <location>
        <begin position="1"/>
        <end position="24"/>
    </location>
</feature>
<accession>A0A8S5VAL5</accession>
<name>A0A8S5VAL5_9CAUD</name>
<evidence type="ECO:0000313" key="2">
    <source>
        <dbReference type="EMBL" id="DAG03801.1"/>
    </source>
</evidence>
<proteinExistence type="predicted"/>
<organism evidence="2">
    <name type="scientific">Siphoviridae sp. ctfhy6</name>
    <dbReference type="NCBI Taxonomy" id="2825597"/>
    <lineage>
        <taxon>Viruses</taxon>
        <taxon>Duplodnaviria</taxon>
        <taxon>Heunggongvirae</taxon>
        <taxon>Uroviricota</taxon>
        <taxon>Caudoviricetes</taxon>
    </lineage>
</organism>
<evidence type="ECO:0000256" key="1">
    <source>
        <dbReference type="SAM" id="MobiDB-lite"/>
    </source>
</evidence>
<sequence>MKGHKKSPVQRSRPNRAPDKSHHKILCPCLL</sequence>
<dbReference type="EMBL" id="BK016235">
    <property type="protein sequence ID" value="DAG03801.1"/>
    <property type="molecule type" value="Genomic_DNA"/>
</dbReference>
<protein>
    <submittedName>
        <fullName evidence="2">Uncharacterized protein</fullName>
    </submittedName>
</protein>